<evidence type="ECO:0000256" key="5">
    <source>
        <dbReference type="ARBA" id="ARBA00022806"/>
    </source>
</evidence>
<evidence type="ECO:0000313" key="12">
    <source>
        <dbReference type="EMBL" id="GMT01127.1"/>
    </source>
</evidence>
<keyword evidence="6" id="KW-0221">Differentiation</keyword>
<dbReference type="Gene3D" id="3.30.1370.50">
    <property type="entry name" value="R3H-like domain"/>
    <property type="match status" value="1"/>
</dbReference>
<dbReference type="GO" id="GO:0007283">
    <property type="term" value="P:spermatogenesis"/>
    <property type="evidence" value="ECO:0007669"/>
    <property type="project" value="UniProtKB-KW"/>
</dbReference>
<dbReference type="InterPro" id="IPR014001">
    <property type="entry name" value="Helicase_ATP-bd"/>
</dbReference>
<comment type="caution">
    <text evidence="12">The sequence shown here is derived from an EMBL/GenBank/DDBJ whole genome shotgun (WGS) entry which is preliminary data.</text>
</comment>
<keyword evidence="4" id="KW-0963">Cytoplasm</keyword>
<feature type="region of interest" description="Disordered" evidence="9">
    <location>
        <begin position="1"/>
        <end position="47"/>
    </location>
</feature>
<dbReference type="Pfam" id="PF00270">
    <property type="entry name" value="DEAD"/>
    <property type="match status" value="1"/>
</dbReference>
<dbReference type="GO" id="GO:0003724">
    <property type="term" value="F:RNA helicase activity"/>
    <property type="evidence" value="ECO:0007669"/>
    <property type="project" value="UniProtKB-EC"/>
</dbReference>
<comment type="catalytic activity">
    <reaction evidence="8">
        <text>ATP + H2O = ADP + phosphate + H(+)</text>
        <dbReference type="Rhea" id="RHEA:13065"/>
        <dbReference type="ChEBI" id="CHEBI:15377"/>
        <dbReference type="ChEBI" id="CHEBI:15378"/>
        <dbReference type="ChEBI" id="CHEBI:30616"/>
        <dbReference type="ChEBI" id="CHEBI:43474"/>
        <dbReference type="ChEBI" id="CHEBI:456216"/>
        <dbReference type="EC" id="3.6.4.13"/>
    </reaction>
</comment>
<evidence type="ECO:0000259" key="11">
    <source>
        <dbReference type="PROSITE" id="PS51192"/>
    </source>
</evidence>
<feature type="region of interest" description="Disordered" evidence="9">
    <location>
        <begin position="170"/>
        <end position="189"/>
    </location>
</feature>
<dbReference type="InterPro" id="IPR011545">
    <property type="entry name" value="DEAD/DEAH_box_helicase_dom"/>
</dbReference>
<gene>
    <name evidence="12" type="ORF">PENTCL1PPCAC_23301</name>
</gene>
<evidence type="ECO:0000256" key="8">
    <source>
        <dbReference type="ARBA" id="ARBA00047984"/>
    </source>
</evidence>
<dbReference type="EC" id="3.6.4.13" evidence="2"/>
<feature type="domain" description="R3H" evidence="10">
    <location>
        <begin position="49"/>
        <end position="111"/>
    </location>
</feature>
<sequence length="470" mass="51476">SGSSCYSNSSRLSPSSRLGPAGQMRGGYQGRRSGPPKNDDGSSSASIPKQFYDTIRKQIDDFKVGPTDRLAFEPMDRAQRKAVHDMANRLRVISKSNGEGASRHCVITRRATATMQAASLCSESEPVSLTHEQKKAIVAFIKEHPISDEDIDAHVTVSCEARDSVRESRKFQGQRAEPQIPPLATPTASVHRTRNELPAFHARQTVIENIENNKVALITGGTGCGKTTQVPQFLLERAHELKKKVRIIVTQPRRLPAISVAQRVSNERNETLGHTVGYHIRLEQKTSSSTVLTYCTSGVLLRMLTQDELALDCTHIILDEVHEREQNTDYLLIALKQALRKRPDLKVILMSATMEGNLEMFLNYFKEFNIAHVDIPSRLYPVTNFHLADVMALTGYTPPESVYGGNTTFTNGFGGFGGNSTTYGGNNHSNSFSVGNWGTTGGGKDTFSATTWNNSEAKHVSPTAAAAASA</sequence>
<evidence type="ECO:0000256" key="1">
    <source>
        <dbReference type="ARBA" id="ARBA00008792"/>
    </source>
</evidence>
<feature type="non-terminal residue" evidence="12">
    <location>
        <position position="470"/>
    </location>
</feature>
<evidence type="ECO:0000256" key="7">
    <source>
        <dbReference type="ARBA" id="ARBA00023254"/>
    </source>
</evidence>
<dbReference type="SUPFAM" id="SSF82708">
    <property type="entry name" value="R3H domain"/>
    <property type="match status" value="1"/>
</dbReference>
<evidence type="ECO:0000256" key="2">
    <source>
        <dbReference type="ARBA" id="ARBA00012552"/>
    </source>
</evidence>
<dbReference type="InterPro" id="IPR027417">
    <property type="entry name" value="P-loop_NTPase"/>
</dbReference>
<name>A0AAV5U3R1_9BILA</name>
<dbReference type="GO" id="GO:0005524">
    <property type="term" value="F:ATP binding"/>
    <property type="evidence" value="ECO:0007669"/>
    <property type="project" value="InterPro"/>
</dbReference>
<dbReference type="PROSITE" id="PS51061">
    <property type="entry name" value="R3H"/>
    <property type="match status" value="1"/>
</dbReference>
<dbReference type="CDD" id="cd02325">
    <property type="entry name" value="R3H"/>
    <property type="match status" value="1"/>
</dbReference>
<dbReference type="PANTHER" id="PTHR18934">
    <property type="entry name" value="ATP-DEPENDENT RNA HELICASE"/>
    <property type="match status" value="1"/>
</dbReference>
<dbReference type="InterPro" id="IPR036867">
    <property type="entry name" value="R3H_dom_sf"/>
</dbReference>
<dbReference type="SMART" id="SM00393">
    <property type="entry name" value="R3H"/>
    <property type="match status" value="1"/>
</dbReference>
<dbReference type="Proteomes" id="UP001432027">
    <property type="component" value="Unassembled WGS sequence"/>
</dbReference>
<dbReference type="InterPro" id="IPR001374">
    <property type="entry name" value="R3H_dom"/>
</dbReference>
<dbReference type="SUPFAM" id="SSF52540">
    <property type="entry name" value="P-loop containing nucleoside triphosphate hydrolases"/>
    <property type="match status" value="1"/>
</dbReference>
<keyword evidence="6" id="KW-0744">Spermatogenesis</keyword>
<protein>
    <recommendedName>
        <fullName evidence="3">Probable ATP-dependent RNA helicase spindle-E</fullName>
        <ecNumber evidence="2">3.6.4.13</ecNumber>
    </recommendedName>
</protein>
<keyword evidence="7" id="KW-0469">Meiosis</keyword>
<keyword evidence="5" id="KW-0067">ATP-binding</keyword>
<evidence type="ECO:0000256" key="3">
    <source>
        <dbReference type="ARBA" id="ARBA00013352"/>
    </source>
</evidence>
<feature type="non-terminal residue" evidence="12">
    <location>
        <position position="1"/>
    </location>
</feature>
<evidence type="ECO:0000313" key="13">
    <source>
        <dbReference type="Proteomes" id="UP001432027"/>
    </source>
</evidence>
<keyword evidence="13" id="KW-1185">Reference proteome</keyword>
<feature type="compositionally biased region" description="Low complexity" evidence="9">
    <location>
        <begin position="1"/>
        <end position="16"/>
    </location>
</feature>
<comment type="similarity">
    <text evidence="1">Belongs to the DEAD box helicase family. DEAH subfamily.</text>
</comment>
<feature type="domain" description="Helicase ATP-binding" evidence="11">
    <location>
        <begin position="207"/>
        <end position="372"/>
    </location>
</feature>
<dbReference type="GO" id="GO:0003723">
    <property type="term" value="F:RNA binding"/>
    <property type="evidence" value="ECO:0007669"/>
    <property type="project" value="TreeGrafter"/>
</dbReference>
<dbReference type="SMART" id="SM00487">
    <property type="entry name" value="DEXDc"/>
    <property type="match status" value="1"/>
</dbReference>
<evidence type="ECO:0000259" key="10">
    <source>
        <dbReference type="PROSITE" id="PS51061"/>
    </source>
</evidence>
<keyword evidence="5" id="KW-0547">Nucleotide-binding</keyword>
<evidence type="ECO:0000256" key="9">
    <source>
        <dbReference type="SAM" id="MobiDB-lite"/>
    </source>
</evidence>
<organism evidence="12 13">
    <name type="scientific">Pristionchus entomophagus</name>
    <dbReference type="NCBI Taxonomy" id="358040"/>
    <lineage>
        <taxon>Eukaryota</taxon>
        <taxon>Metazoa</taxon>
        <taxon>Ecdysozoa</taxon>
        <taxon>Nematoda</taxon>
        <taxon>Chromadorea</taxon>
        <taxon>Rhabditida</taxon>
        <taxon>Rhabditina</taxon>
        <taxon>Diplogasteromorpha</taxon>
        <taxon>Diplogasteroidea</taxon>
        <taxon>Neodiplogasteridae</taxon>
        <taxon>Pristionchus</taxon>
    </lineage>
</organism>
<dbReference type="FunFam" id="3.40.50.300:FF:001676">
    <property type="entry name" value="DExH-box ATP-dependent RNA helicase DExH7 chloroplastic"/>
    <property type="match status" value="1"/>
</dbReference>
<dbReference type="EMBL" id="BTSX01000005">
    <property type="protein sequence ID" value="GMT01127.1"/>
    <property type="molecule type" value="Genomic_DNA"/>
</dbReference>
<proteinExistence type="inferred from homology"/>
<dbReference type="CDD" id="cd17917">
    <property type="entry name" value="DEXHc_RHA-like"/>
    <property type="match status" value="1"/>
</dbReference>
<dbReference type="AlphaFoldDB" id="A0AAV5U3R1"/>
<keyword evidence="5" id="KW-0347">Helicase</keyword>
<dbReference type="Gene3D" id="3.40.50.300">
    <property type="entry name" value="P-loop containing nucleotide triphosphate hydrolases"/>
    <property type="match status" value="1"/>
</dbReference>
<dbReference type="Pfam" id="PF01424">
    <property type="entry name" value="R3H"/>
    <property type="match status" value="1"/>
</dbReference>
<dbReference type="GO" id="GO:0051321">
    <property type="term" value="P:meiotic cell cycle"/>
    <property type="evidence" value="ECO:0007669"/>
    <property type="project" value="UniProtKB-KW"/>
</dbReference>
<dbReference type="PANTHER" id="PTHR18934:SF213">
    <property type="entry name" value="3'-5' RNA HELICASE YTHDC2"/>
    <property type="match status" value="1"/>
</dbReference>
<evidence type="ECO:0000256" key="4">
    <source>
        <dbReference type="ARBA" id="ARBA00022490"/>
    </source>
</evidence>
<dbReference type="PROSITE" id="PS51192">
    <property type="entry name" value="HELICASE_ATP_BIND_1"/>
    <property type="match status" value="1"/>
</dbReference>
<reference evidence="12" key="1">
    <citation type="submission" date="2023-10" db="EMBL/GenBank/DDBJ databases">
        <title>Genome assembly of Pristionchus species.</title>
        <authorList>
            <person name="Yoshida K."/>
            <person name="Sommer R.J."/>
        </authorList>
    </citation>
    <scope>NUCLEOTIDE SEQUENCE</scope>
    <source>
        <strain evidence="12">RS0144</strain>
    </source>
</reference>
<evidence type="ECO:0000256" key="6">
    <source>
        <dbReference type="ARBA" id="ARBA00022871"/>
    </source>
</evidence>
<accession>A0AAV5U3R1</accession>
<keyword evidence="5" id="KW-0378">Hydrolase</keyword>